<comment type="caution">
    <text evidence="3">The sequence shown here is derived from an EMBL/GenBank/DDBJ whole genome shotgun (WGS) entry which is preliminary data.</text>
</comment>
<evidence type="ECO:0000256" key="1">
    <source>
        <dbReference type="ARBA" id="ARBA00023157"/>
    </source>
</evidence>
<sequence>ACYVCKKTVETLKDALKTGILQEVLEIHLTMECERLGVFAEVCKSAVRSGIKFLSDQVQKMDPEETCKVSASLQSDHLVVPLTVD</sequence>
<gene>
    <name evidence="3" type="ORF">DEA37_0006236</name>
</gene>
<dbReference type="EMBL" id="QNGE01026132">
    <property type="protein sequence ID" value="KAA3669794.1"/>
    <property type="molecule type" value="Genomic_DNA"/>
</dbReference>
<keyword evidence="4" id="KW-1185">Reference proteome</keyword>
<dbReference type="Gene3D" id="1.10.225.10">
    <property type="entry name" value="Saposin-like"/>
    <property type="match status" value="1"/>
</dbReference>
<dbReference type="PROSITE" id="PS50015">
    <property type="entry name" value="SAP_B"/>
    <property type="match status" value="1"/>
</dbReference>
<proteinExistence type="predicted"/>
<dbReference type="SUPFAM" id="SSF47862">
    <property type="entry name" value="Saposin"/>
    <property type="match status" value="1"/>
</dbReference>
<dbReference type="AlphaFoldDB" id="A0A5J4N2S1"/>
<organism evidence="3 4">
    <name type="scientific">Paragonimus westermani</name>
    <dbReference type="NCBI Taxonomy" id="34504"/>
    <lineage>
        <taxon>Eukaryota</taxon>
        <taxon>Metazoa</taxon>
        <taxon>Spiralia</taxon>
        <taxon>Lophotrochozoa</taxon>
        <taxon>Platyhelminthes</taxon>
        <taxon>Trematoda</taxon>
        <taxon>Digenea</taxon>
        <taxon>Plagiorchiida</taxon>
        <taxon>Troglotremata</taxon>
        <taxon>Troglotrematidae</taxon>
        <taxon>Paragonimus</taxon>
    </lineage>
</organism>
<accession>A0A5J4N2S1</accession>
<evidence type="ECO:0000259" key="2">
    <source>
        <dbReference type="PROSITE" id="PS50015"/>
    </source>
</evidence>
<protein>
    <recommendedName>
        <fullName evidence="2">Saposin B-type domain-containing protein</fullName>
    </recommendedName>
</protein>
<reference evidence="3 4" key="1">
    <citation type="journal article" date="2019" name="Gigascience">
        <title>Whole-genome sequence of the oriental lung fluke Paragonimus westermani.</title>
        <authorList>
            <person name="Oey H."/>
            <person name="Zakrzewski M."/>
            <person name="Narain K."/>
            <person name="Devi K.R."/>
            <person name="Agatsuma T."/>
            <person name="Nawaratna S."/>
            <person name="Gobert G.N."/>
            <person name="Jones M.K."/>
            <person name="Ragan M.A."/>
            <person name="McManus D.P."/>
            <person name="Krause L."/>
        </authorList>
    </citation>
    <scope>NUCLEOTIDE SEQUENCE [LARGE SCALE GENOMIC DNA]</scope>
    <source>
        <strain evidence="3 4">IND2009</strain>
    </source>
</reference>
<feature type="non-terminal residue" evidence="3">
    <location>
        <position position="1"/>
    </location>
</feature>
<dbReference type="InterPro" id="IPR008139">
    <property type="entry name" value="SaposinB_dom"/>
</dbReference>
<dbReference type="SMART" id="SM00741">
    <property type="entry name" value="SapB"/>
    <property type="match status" value="1"/>
</dbReference>
<evidence type="ECO:0000313" key="3">
    <source>
        <dbReference type="EMBL" id="KAA3669794.1"/>
    </source>
</evidence>
<keyword evidence="1" id="KW-1015">Disulfide bond</keyword>
<dbReference type="InterPro" id="IPR011001">
    <property type="entry name" value="Saposin-like"/>
</dbReference>
<evidence type="ECO:0000313" key="4">
    <source>
        <dbReference type="Proteomes" id="UP000324629"/>
    </source>
</evidence>
<name>A0A5J4N2S1_9TREM</name>
<dbReference type="Proteomes" id="UP000324629">
    <property type="component" value="Unassembled WGS sequence"/>
</dbReference>
<feature type="domain" description="Saposin B-type" evidence="2">
    <location>
        <begin position="1"/>
        <end position="77"/>
    </location>
</feature>